<comment type="caution">
    <text evidence="8">The sequence shown here is derived from an EMBL/GenBank/DDBJ whole genome shotgun (WGS) entry which is preliminary data.</text>
</comment>
<evidence type="ECO:0000256" key="3">
    <source>
        <dbReference type="ARBA" id="ARBA00022980"/>
    </source>
</evidence>
<gene>
    <name evidence="8" type="ORF">PXEA_LOCUS35956</name>
</gene>
<dbReference type="PANTHER" id="PTHR31542:SF1">
    <property type="entry name" value="LARGE RIBOSOMAL SUBUNIT PROTEIN ML50"/>
    <property type="match status" value="1"/>
</dbReference>
<evidence type="ECO:0000313" key="9">
    <source>
        <dbReference type="Proteomes" id="UP000784294"/>
    </source>
</evidence>
<evidence type="ECO:0000256" key="7">
    <source>
        <dbReference type="ARBA" id="ARBA00035398"/>
    </source>
</evidence>
<dbReference type="EMBL" id="CAAALY010274862">
    <property type="protein sequence ID" value="VEL42516.1"/>
    <property type="molecule type" value="Genomic_DNA"/>
</dbReference>
<proteinExistence type="inferred from homology"/>
<evidence type="ECO:0000256" key="6">
    <source>
        <dbReference type="ARBA" id="ARBA00035183"/>
    </source>
</evidence>
<keyword evidence="5" id="KW-0687">Ribonucleoprotein</keyword>
<evidence type="ECO:0000256" key="5">
    <source>
        <dbReference type="ARBA" id="ARBA00023274"/>
    </source>
</evidence>
<accession>A0A448XQQ4</accession>
<dbReference type="OrthoDB" id="9939609at2759"/>
<keyword evidence="4" id="KW-0496">Mitochondrion</keyword>
<reference evidence="8" key="1">
    <citation type="submission" date="2018-11" db="EMBL/GenBank/DDBJ databases">
        <authorList>
            <consortium name="Pathogen Informatics"/>
        </authorList>
    </citation>
    <scope>NUCLEOTIDE SEQUENCE</scope>
</reference>
<sequence>MATPLLSCHLSSFFKDSHFRSQLQSASDKTTINPVQKLLAYDPPDDVREKIRSIVSKIIGEDVINIEEYTFKNAEEKYKVLISCMKEFSHQITNSVLHELNGASPLIDYFKKPVALTDALHRLTEKKTLLPPNLSIMNEPIRFDPQGSHFGLSAYPGSSTIVNNLDSLQKYKSFKADKTRKVRISRR</sequence>
<organism evidence="8 9">
    <name type="scientific">Protopolystoma xenopodis</name>
    <dbReference type="NCBI Taxonomy" id="117903"/>
    <lineage>
        <taxon>Eukaryota</taxon>
        <taxon>Metazoa</taxon>
        <taxon>Spiralia</taxon>
        <taxon>Lophotrochozoa</taxon>
        <taxon>Platyhelminthes</taxon>
        <taxon>Monogenea</taxon>
        <taxon>Polyopisthocotylea</taxon>
        <taxon>Polystomatidea</taxon>
        <taxon>Polystomatidae</taxon>
        <taxon>Protopolystoma</taxon>
    </lineage>
</organism>
<evidence type="ECO:0000256" key="4">
    <source>
        <dbReference type="ARBA" id="ARBA00023128"/>
    </source>
</evidence>
<keyword evidence="9" id="KW-1185">Reference proteome</keyword>
<dbReference type="PANTHER" id="PTHR31542">
    <property type="entry name" value="39A RIBOSOMAL PROTEIN L50, MITOCHONDRIAL"/>
    <property type="match status" value="1"/>
</dbReference>
<evidence type="ECO:0000256" key="2">
    <source>
        <dbReference type="ARBA" id="ARBA00008860"/>
    </source>
</evidence>
<comment type="subcellular location">
    <subcellularLocation>
        <location evidence="1">Mitochondrion</location>
    </subcellularLocation>
</comment>
<dbReference type="GO" id="GO:0005762">
    <property type="term" value="C:mitochondrial large ribosomal subunit"/>
    <property type="evidence" value="ECO:0007669"/>
    <property type="project" value="TreeGrafter"/>
</dbReference>
<comment type="similarity">
    <text evidence="2">Belongs to the mitochondrion-specific ribosomal protein mL50 family.</text>
</comment>
<evidence type="ECO:0000256" key="1">
    <source>
        <dbReference type="ARBA" id="ARBA00004173"/>
    </source>
</evidence>
<evidence type="ECO:0000313" key="8">
    <source>
        <dbReference type="EMBL" id="VEL42516.1"/>
    </source>
</evidence>
<keyword evidence="3" id="KW-0689">Ribosomal protein</keyword>
<dbReference type="Proteomes" id="UP000784294">
    <property type="component" value="Unassembled WGS sequence"/>
</dbReference>
<dbReference type="AlphaFoldDB" id="A0A448XQQ4"/>
<protein>
    <recommendedName>
        <fullName evidence="6">Large ribosomal subunit protein mL50</fullName>
    </recommendedName>
    <alternativeName>
        <fullName evidence="7">39S ribosomal protein L50, mitochondrial</fullName>
    </alternativeName>
</protein>
<dbReference type="InterPro" id="IPR018305">
    <property type="entry name" value="Ribosomal_m50"/>
</dbReference>
<name>A0A448XQQ4_9PLAT</name>